<accession>A0A3E4SWC2</accession>
<dbReference type="GeneID" id="79859380"/>
<dbReference type="AlphaFoldDB" id="A0A3E4SWC2"/>
<comment type="caution">
    <text evidence="1">The sequence shown here is derived from an EMBL/GenBank/DDBJ whole genome shotgun (WGS) entry which is preliminary data.</text>
</comment>
<sequence>MEKNNDLGLLPMAENDYGFDFSFPAEQSQMPYDNKGACDELSKDMKRRDVLSLCFYKDKNTSHACVQVESKNVAPYKLQLNPALFAGLMRYIENGKPFECDPVPMDAIQTDDETYKTDMLRLFVNANKTIQWTPLFRERNGKLSGTHIAKYGKVFFYVECTDELLDWLRERKQAI</sequence>
<evidence type="ECO:0000313" key="2">
    <source>
        <dbReference type="Proteomes" id="UP000261278"/>
    </source>
</evidence>
<protein>
    <submittedName>
        <fullName evidence="1">Uncharacterized protein</fullName>
    </submittedName>
</protein>
<dbReference type="Proteomes" id="UP000261278">
    <property type="component" value="Unassembled WGS sequence"/>
</dbReference>
<organism evidence="1 2">
    <name type="scientific">Phocaeicola vulgatus</name>
    <name type="common">Bacteroides vulgatus</name>
    <dbReference type="NCBI Taxonomy" id="821"/>
    <lineage>
        <taxon>Bacteria</taxon>
        <taxon>Pseudomonadati</taxon>
        <taxon>Bacteroidota</taxon>
        <taxon>Bacteroidia</taxon>
        <taxon>Bacteroidales</taxon>
        <taxon>Bacteroidaceae</taxon>
        <taxon>Phocaeicola</taxon>
    </lineage>
</organism>
<dbReference type="RefSeq" id="WP_117678529.1">
    <property type="nucleotide sequence ID" value="NZ_QSSN01000034.1"/>
</dbReference>
<evidence type="ECO:0000313" key="1">
    <source>
        <dbReference type="EMBL" id="RGL81587.1"/>
    </source>
</evidence>
<gene>
    <name evidence="1" type="ORF">DXC44_19470</name>
</gene>
<proteinExistence type="predicted"/>
<dbReference type="EMBL" id="QSSN01000034">
    <property type="protein sequence ID" value="RGL81587.1"/>
    <property type="molecule type" value="Genomic_DNA"/>
</dbReference>
<reference evidence="1 2" key="1">
    <citation type="submission" date="2018-08" db="EMBL/GenBank/DDBJ databases">
        <title>A genome reference for cultivated species of the human gut microbiota.</title>
        <authorList>
            <person name="Zou Y."/>
            <person name="Xue W."/>
            <person name="Luo G."/>
        </authorList>
    </citation>
    <scope>NUCLEOTIDE SEQUENCE [LARGE SCALE GENOMIC DNA]</scope>
    <source>
        <strain evidence="1 2">TF05-18</strain>
    </source>
</reference>
<name>A0A3E4SWC2_PHOVU</name>